<name>A0A6P2VA42_9BURK</name>
<accession>A0A6P2VA42</accession>
<gene>
    <name evidence="1" type="ORF">BCO71171_00298</name>
</gene>
<evidence type="ECO:0000313" key="2">
    <source>
        <dbReference type="Proteomes" id="UP000494182"/>
    </source>
</evidence>
<dbReference type="AlphaFoldDB" id="A0A6P2VA42"/>
<proteinExistence type="predicted"/>
<evidence type="ECO:0000313" key="1">
    <source>
        <dbReference type="EMBL" id="VWC78493.1"/>
    </source>
</evidence>
<dbReference type="EMBL" id="CABVQT010000001">
    <property type="protein sequence ID" value="VWC78493.1"/>
    <property type="molecule type" value="Genomic_DNA"/>
</dbReference>
<protein>
    <submittedName>
        <fullName evidence="1">Uncharacterized protein</fullName>
    </submittedName>
</protein>
<reference evidence="1 2" key="1">
    <citation type="submission" date="2019-09" db="EMBL/GenBank/DDBJ databases">
        <authorList>
            <person name="Depoorter E."/>
        </authorList>
    </citation>
    <scope>NUCLEOTIDE SEQUENCE [LARGE SCALE GENOMIC DNA]</scope>
    <source>
        <strain evidence="1">R-71171</strain>
    </source>
</reference>
<dbReference type="RefSeq" id="WP_174970837.1">
    <property type="nucleotide sequence ID" value="NZ_CABVQT010000001.1"/>
</dbReference>
<organism evidence="1 2">
    <name type="scientific">Burkholderia contaminans</name>
    <dbReference type="NCBI Taxonomy" id="488447"/>
    <lineage>
        <taxon>Bacteria</taxon>
        <taxon>Pseudomonadati</taxon>
        <taxon>Pseudomonadota</taxon>
        <taxon>Betaproteobacteria</taxon>
        <taxon>Burkholderiales</taxon>
        <taxon>Burkholderiaceae</taxon>
        <taxon>Burkholderia</taxon>
        <taxon>Burkholderia cepacia complex</taxon>
    </lineage>
</organism>
<dbReference type="Proteomes" id="UP000494182">
    <property type="component" value="Unassembled WGS sequence"/>
</dbReference>
<sequence>MIDDVRCIFCKKPDLQSNSLGGFIDPATGYYHNPGNKLVIRYDEATENLFYFYQLELRDPASMAEVPSFRAFAHVAGYRDRDGADYVAFSPSVPNFLIDPLWRVYQFSRDGLNEIAVDALPTDRQREIDVLSWRYYCGPVEAMFQSADRDEDASYFRNFFPKNCFDPPLLSLLSVDIPANDSRMTPAPYPAYRSEMP</sequence>